<protein>
    <submittedName>
        <fullName evidence="5">GNAT family N-acetyltransferase</fullName>
    </submittedName>
</protein>
<evidence type="ECO:0000313" key="5">
    <source>
        <dbReference type="EMBL" id="MRG59169.1"/>
    </source>
</evidence>
<comment type="caution">
    <text evidence="5">The sequence shown here is derived from an EMBL/GenBank/DDBJ whole genome shotgun (WGS) entry which is preliminary data.</text>
</comment>
<keyword evidence="1 5" id="KW-0808">Transferase</keyword>
<dbReference type="InterPro" id="IPR000182">
    <property type="entry name" value="GNAT_dom"/>
</dbReference>
<dbReference type="InterPro" id="IPR016181">
    <property type="entry name" value="Acyl_CoA_acyltransferase"/>
</dbReference>
<evidence type="ECO:0000256" key="1">
    <source>
        <dbReference type="ARBA" id="ARBA00022679"/>
    </source>
</evidence>
<dbReference type="Pfam" id="PF00583">
    <property type="entry name" value="Acetyltransf_1"/>
    <property type="match status" value="1"/>
</dbReference>
<keyword evidence="6" id="KW-1185">Reference proteome</keyword>
<dbReference type="Proteomes" id="UP000431080">
    <property type="component" value="Unassembled WGS sequence"/>
</dbReference>
<dbReference type="AlphaFoldDB" id="A0A6I2F3M1"/>
<dbReference type="CDD" id="cd04301">
    <property type="entry name" value="NAT_SF"/>
    <property type="match status" value="1"/>
</dbReference>
<feature type="region of interest" description="Disordered" evidence="3">
    <location>
        <begin position="1"/>
        <end position="33"/>
    </location>
</feature>
<dbReference type="GO" id="GO:0016747">
    <property type="term" value="F:acyltransferase activity, transferring groups other than amino-acyl groups"/>
    <property type="evidence" value="ECO:0007669"/>
    <property type="project" value="InterPro"/>
</dbReference>
<evidence type="ECO:0000259" key="4">
    <source>
        <dbReference type="PROSITE" id="PS51186"/>
    </source>
</evidence>
<dbReference type="PANTHER" id="PTHR43420">
    <property type="entry name" value="ACETYLTRANSFERASE"/>
    <property type="match status" value="1"/>
</dbReference>
<organism evidence="5 6">
    <name type="scientific">Agromyces agglutinans</name>
    <dbReference type="NCBI Taxonomy" id="2662258"/>
    <lineage>
        <taxon>Bacteria</taxon>
        <taxon>Bacillati</taxon>
        <taxon>Actinomycetota</taxon>
        <taxon>Actinomycetes</taxon>
        <taxon>Micrococcales</taxon>
        <taxon>Microbacteriaceae</taxon>
        <taxon>Agromyces</taxon>
    </lineage>
</organism>
<reference evidence="5 6" key="1">
    <citation type="submission" date="2019-10" db="EMBL/GenBank/DDBJ databases">
        <authorList>
            <person name="Nie G."/>
            <person name="Ming H."/>
            <person name="Yi B."/>
        </authorList>
    </citation>
    <scope>NUCLEOTIDE SEQUENCE [LARGE SCALE GENOMIC DNA]</scope>
    <source>
        <strain evidence="5 6">CFH 90414</strain>
    </source>
</reference>
<name>A0A6I2F3M1_9MICO</name>
<dbReference type="PROSITE" id="PS51186">
    <property type="entry name" value="GNAT"/>
    <property type="match status" value="1"/>
</dbReference>
<dbReference type="EMBL" id="WJIF01000002">
    <property type="protein sequence ID" value="MRG59169.1"/>
    <property type="molecule type" value="Genomic_DNA"/>
</dbReference>
<dbReference type="Gene3D" id="3.40.630.30">
    <property type="match status" value="1"/>
</dbReference>
<evidence type="ECO:0000256" key="2">
    <source>
        <dbReference type="ARBA" id="ARBA00023315"/>
    </source>
</evidence>
<gene>
    <name evidence="5" type="ORF">GE115_04700</name>
</gene>
<accession>A0A6I2F3M1</accession>
<proteinExistence type="predicted"/>
<keyword evidence="2" id="KW-0012">Acyltransferase</keyword>
<dbReference type="InterPro" id="IPR050680">
    <property type="entry name" value="YpeA/RimI_acetyltransf"/>
</dbReference>
<feature type="domain" description="N-acetyltransferase" evidence="4">
    <location>
        <begin position="79"/>
        <end position="214"/>
    </location>
</feature>
<sequence>MTLGPPTAGSNTRPARAPTVPSAGSRSAASPMRSGVTTRILACGCHSHGSMERMVAHVDPSDIVLVPKDDEAVARWLPVAMREYEEARLEAGDSPESADAARAQSEARFFPDGRLIEGHLLYTVEVDGEEAGWLWIGPWDSRGTEDWWVYDLRVLDEFQRRGIAREVMRRADEIAREHGAKSIGLNAFATNVPAIALYESLGYLTAALHMRKEL</sequence>
<evidence type="ECO:0000256" key="3">
    <source>
        <dbReference type="SAM" id="MobiDB-lite"/>
    </source>
</evidence>
<dbReference type="SUPFAM" id="SSF55729">
    <property type="entry name" value="Acyl-CoA N-acyltransferases (Nat)"/>
    <property type="match status" value="1"/>
</dbReference>
<evidence type="ECO:0000313" key="6">
    <source>
        <dbReference type="Proteomes" id="UP000431080"/>
    </source>
</evidence>